<dbReference type="InterPro" id="IPR017438">
    <property type="entry name" value="ATP-NAD_kinase_N"/>
</dbReference>
<dbReference type="Gene3D" id="2.60.200.40">
    <property type="match status" value="1"/>
</dbReference>
<dbReference type="PANTHER" id="PTHR12358">
    <property type="entry name" value="SPHINGOSINE KINASE"/>
    <property type="match status" value="1"/>
</dbReference>
<dbReference type="InterPro" id="IPR045540">
    <property type="entry name" value="YegS/DAGK_C"/>
</dbReference>
<dbReference type="InterPro" id="IPR050187">
    <property type="entry name" value="Lipid_Phosphate_FormReg"/>
</dbReference>
<keyword evidence="3 6" id="KW-0418">Kinase</keyword>
<feature type="domain" description="DAGKc" evidence="5">
    <location>
        <begin position="18"/>
        <end position="147"/>
    </location>
</feature>
<reference evidence="7" key="1">
    <citation type="submission" date="2017-06" db="EMBL/GenBank/DDBJ databases">
        <title>Genome analysis of Fimbriiglobus ruber SP5, the first member of the order Planctomycetales with confirmed chitinolytic capability.</title>
        <authorList>
            <person name="Ravin N.V."/>
            <person name="Rakitin A.L."/>
            <person name="Ivanova A.A."/>
            <person name="Beletsky A.V."/>
            <person name="Kulichevskaya I.S."/>
            <person name="Mardanov A.V."/>
            <person name="Dedysh S.N."/>
        </authorList>
    </citation>
    <scope>NUCLEOTIDE SEQUENCE [LARGE SCALE GENOMIC DNA]</scope>
    <source>
        <strain evidence="7">SP5</strain>
    </source>
</reference>
<dbReference type="GO" id="GO:0005886">
    <property type="term" value="C:plasma membrane"/>
    <property type="evidence" value="ECO:0007669"/>
    <property type="project" value="TreeGrafter"/>
</dbReference>
<dbReference type="AlphaFoldDB" id="A0A225DH04"/>
<dbReference type="Gene3D" id="3.40.50.10330">
    <property type="entry name" value="Probable inorganic polyphosphate/atp-NAD kinase, domain 1"/>
    <property type="match status" value="1"/>
</dbReference>
<organism evidence="6 7">
    <name type="scientific">Fimbriiglobus ruber</name>
    <dbReference type="NCBI Taxonomy" id="1908690"/>
    <lineage>
        <taxon>Bacteria</taxon>
        <taxon>Pseudomonadati</taxon>
        <taxon>Planctomycetota</taxon>
        <taxon>Planctomycetia</taxon>
        <taxon>Gemmatales</taxon>
        <taxon>Gemmataceae</taxon>
        <taxon>Fimbriiglobus</taxon>
    </lineage>
</organism>
<evidence type="ECO:0000313" key="7">
    <source>
        <dbReference type="Proteomes" id="UP000214646"/>
    </source>
</evidence>
<dbReference type="GO" id="GO:0004143">
    <property type="term" value="F:ATP-dependent diacylglycerol kinase activity"/>
    <property type="evidence" value="ECO:0007669"/>
    <property type="project" value="TreeGrafter"/>
</dbReference>
<dbReference type="Pfam" id="PF00781">
    <property type="entry name" value="DAGK_cat"/>
    <property type="match status" value="1"/>
</dbReference>
<protein>
    <submittedName>
        <fullName evidence="6">Transcription regulator [contains diacylglycerol kinase catalytic domain]</fullName>
    </submittedName>
</protein>
<evidence type="ECO:0000313" key="6">
    <source>
        <dbReference type="EMBL" id="OWK35675.1"/>
    </source>
</evidence>
<evidence type="ECO:0000259" key="5">
    <source>
        <dbReference type="PROSITE" id="PS50146"/>
    </source>
</evidence>
<evidence type="ECO:0000256" key="2">
    <source>
        <dbReference type="ARBA" id="ARBA00022741"/>
    </source>
</evidence>
<dbReference type="SUPFAM" id="SSF111331">
    <property type="entry name" value="NAD kinase/diacylglycerol kinase-like"/>
    <property type="match status" value="1"/>
</dbReference>
<accession>A0A225DH04</accession>
<evidence type="ECO:0000256" key="3">
    <source>
        <dbReference type="ARBA" id="ARBA00022777"/>
    </source>
</evidence>
<evidence type="ECO:0000256" key="4">
    <source>
        <dbReference type="ARBA" id="ARBA00022840"/>
    </source>
</evidence>
<dbReference type="InterPro" id="IPR001206">
    <property type="entry name" value="Diacylglycerol_kinase_cat_dom"/>
</dbReference>
<dbReference type="PROSITE" id="PS50146">
    <property type="entry name" value="DAGK"/>
    <property type="match status" value="1"/>
</dbReference>
<dbReference type="Proteomes" id="UP000214646">
    <property type="component" value="Unassembled WGS sequence"/>
</dbReference>
<dbReference type="GO" id="GO:0005524">
    <property type="term" value="F:ATP binding"/>
    <property type="evidence" value="ECO:0007669"/>
    <property type="project" value="UniProtKB-KW"/>
</dbReference>
<dbReference type="InterPro" id="IPR016064">
    <property type="entry name" value="NAD/diacylglycerol_kinase_sf"/>
</dbReference>
<keyword evidence="4" id="KW-0067">ATP-binding</keyword>
<sequence>MVTDQICGAEALGRTRCLVSLSTCVIYNPAAGRGKALRELEDARKRFGGDIELRPTSAAGHAVELARQAAQEGFSRVVAAGGDGTVHEVANGLLTSGRDDVLLSTWPVGSSCDYAYSLGMLRWWRERSTDIPLDTMRVDVGLVRAGGRERYCVNSFGVGFNGMVTVEAHKIRWLRGLPLYALAFLRAMVEHFQTPPMTVRFDDAEGESPTLAVSVNLAQREGGFPITSAARLDDGRFDYLHAAAMRRWELLRYLPAMIAGNLPTNHPQLRTGRCTRAAVRAGVPLCVHADGEFVCRPEDGIREVEIELLPGRLLVEVCRPFLYGA</sequence>
<keyword evidence="7" id="KW-1185">Reference proteome</keyword>
<comment type="caution">
    <text evidence="6">The sequence shown here is derived from an EMBL/GenBank/DDBJ whole genome shotgun (WGS) entry which is preliminary data.</text>
</comment>
<dbReference type="PANTHER" id="PTHR12358:SF106">
    <property type="entry name" value="LIPID KINASE YEGS"/>
    <property type="match status" value="1"/>
</dbReference>
<keyword evidence="1" id="KW-0808">Transferase</keyword>
<dbReference type="Pfam" id="PF19279">
    <property type="entry name" value="YegS_C"/>
    <property type="match status" value="1"/>
</dbReference>
<dbReference type="EMBL" id="NIDE01000017">
    <property type="protein sequence ID" value="OWK35675.1"/>
    <property type="molecule type" value="Genomic_DNA"/>
</dbReference>
<name>A0A225DH04_9BACT</name>
<proteinExistence type="predicted"/>
<gene>
    <name evidence="6" type="ORF">FRUB_08238</name>
</gene>
<keyword evidence="2" id="KW-0547">Nucleotide-binding</keyword>
<evidence type="ECO:0000256" key="1">
    <source>
        <dbReference type="ARBA" id="ARBA00022679"/>
    </source>
</evidence>